<feature type="domain" description="Peptidase S8/S53" evidence="6">
    <location>
        <begin position="349"/>
        <end position="551"/>
    </location>
</feature>
<dbReference type="CDD" id="cd00306">
    <property type="entry name" value="Peptidases_S8_S53"/>
    <property type="match status" value="1"/>
</dbReference>
<keyword evidence="3 5" id="KW-0378">Hydrolase</keyword>
<keyword evidence="4 5" id="KW-0720">Serine protease</keyword>
<gene>
    <name evidence="7" type="ORF">V6575_23180</name>
</gene>
<evidence type="ECO:0000313" key="7">
    <source>
        <dbReference type="EMBL" id="MEJ8476984.1"/>
    </source>
</evidence>
<evidence type="ECO:0000256" key="3">
    <source>
        <dbReference type="ARBA" id="ARBA00022801"/>
    </source>
</evidence>
<evidence type="ECO:0000313" key="8">
    <source>
        <dbReference type="Proteomes" id="UP001385499"/>
    </source>
</evidence>
<dbReference type="CDD" id="cd00118">
    <property type="entry name" value="LysM"/>
    <property type="match status" value="1"/>
</dbReference>
<dbReference type="RefSeq" id="WP_340277874.1">
    <property type="nucleotide sequence ID" value="NZ_JBAKIA010000041.1"/>
</dbReference>
<sequence length="720" mass="79360">MLSSYSLSYRFTIVIILWTVLKFPLSQAAAEDASAGLFPKTDLLPNEVLLQSEAYPKLRQVKALALKLRPKTIRLGSEIKNLDDVVRIHCGPLYNSREKNFLKQTILGFNPNWANNNGNSPGEFSDGLQLSIPFCIKTGSAKIVASDGDTLWSIAKNNYVYSGRKTLQHIADSNPFCEGMSADFCSRHLLKAGQVVLLPYHTYATRGVLRPHVTVSSLAEAFNVRSRNHVEIGIVEPLRLEAGETSEQSCGPRHLQMGSWPFDKKSLLIANAIAKEVNSSRVGSQAGSIVVVDTGMRRSALTALVGNEMVHFDQDGEIGVGIENGAVVAGDESLQSLIQDEIDLSSVTRLHGTKVASVALGFPVFGEKFAEQRAIRMGFARITEVSETDVQKQVIDDRRNITAIMRWVTQESRPNIVNLSLSHEDEDDDFKTIYGTLPDNLSILLVVPSGNLDGRVEDIQRFPAFYQLQNMLVVGAHNRYGDVLPSTTYSAEYVDILAPGCQIVATTNLSASELEEVHGTSYAAPLASFTAGLVKQAGFLGDSRKLRSRIIAATDFDPSLGDQVKYSGRLNPAKAVLFNLDVLEVEMENTTKYLLAGNLRESKSILSNICNDERISSRLKIRNRVIKKANIFKDDSGNIRVRYLVGNRAGTRINEFDETCSLKPDARVTLKNFRVVHPNDLKMTIDTLQEIDSIEFSDDKKSISVPAHMIVDIIPANSTN</sequence>
<dbReference type="InterPro" id="IPR000209">
    <property type="entry name" value="Peptidase_S8/S53_dom"/>
</dbReference>
<reference evidence="7 8" key="1">
    <citation type="submission" date="2024-02" db="EMBL/GenBank/DDBJ databases">
        <title>Roseibium algae sp. nov., isolated from marine alga (Grateloupia sp.), showing potential in myo-inositol conversion.</title>
        <authorList>
            <person name="Wang Y."/>
        </authorList>
    </citation>
    <scope>NUCLEOTIDE SEQUENCE [LARGE SCALE GENOMIC DNA]</scope>
    <source>
        <strain evidence="7 8">H3510</strain>
    </source>
</reference>
<dbReference type="Pfam" id="PF00082">
    <property type="entry name" value="Peptidase_S8"/>
    <property type="match status" value="1"/>
</dbReference>
<dbReference type="InterPro" id="IPR050131">
    <property type="entry name" value="Peptidase_S8_subtilisin-like"/>
</dbReference>
<feature type="active site" description="Charge relay system" evidence="5">
    <location>
        <position position="293"/>
    </location>
</feature>
<evidence type="ECO:0000256" key="1">
    <source>
        <dbReference type="ARBA" id="ARBA00011073"/>
    </source>
</evidence>
<comment type="similarity">
    <text evidence="1 5">Belongs to the peptidase S8 family.</text>
</comment>
<dbReference type="Gene3D" id="3.40.50.200">
    <property type="entry name" value="Peptidase S8/S53 domain"/>
    <property type="match status" value="1"/>
</dbReference>
<dbReference type="Proteomes" id="UP001385499">
    <property type="component" value="Unassembled WGS sequence"/>
</dbReference>
<dbReference type="PROSITE" id="PS51892">
    <property type="entry name" value="SUBTILASE"/>
    <property type="match status" value="1"/>
</dbReference>
<dbReference type="InterPro" id="IPR018392">
    <property type="entry name" value="LysM"/>
</dbReference>
<dbReference type="EMBL" id="JBAKIA010000041">
    <property type="protein sequence ID" value="MEJ8476984.1"/>
    <property type="molecule type" value="Genomic_DNA"/>
</dbReference>
<proteinExistence type="inferred from homology"/>
<evidence type="ECO:0000256" key="5">
    <source>
        <dbReference type="PROSITE-ProRule" id="PRU01240"/>
    </source>
</evidence>
<dbReference type="InterPro" id="IPR036852">
    <property type="entry name" value="Peptidase_S8/S53_dom_sf"/>
</dbReference>
<evidence type="ECO:0000256" key="4">
    <source>
        <dbReference type="ARBA" id="ARBA00022825"/>
    </source>
</evidence>
<keyword evidence="8" id="KW-1185">Reference proteome</keyword>
<organism evidence="7 8">
    <name type="scientific">Roseibium algae</name>
    <dbReference type="NCBI Taxonomy" id="3123038"/>
    <lineage>
        <taxon>Bacteria</taxon>
        <taxon>Pseudomonadati</taxon>
        <taxon>Pseudomonadota</taxon>
        <taxon>Alphaproteobacteria</taxon>
        <taxon>Hyphomicrobiales</taxon>
        <taxon>Stappiaceae</taxon>
        <taxon>Roseibium</taxon>
    </lineage>
</organism>
<evidence type="ECO:0000256" key="2">
    <source>
        <dbReference type="ARBA" id="ARBA00022670"/>
    </source>
</evidence>
<dbReference type="PANTHER" id="PTHR43806">
    <property type="entry name" value="PEPTIDASE S8"/>
    <property type="match status" value="1"/>
</dbReference>
<feature type="active site" description="Charge relay system" evidence="5">
    <location>
        <position position="521"/>
    </location>
</feature>
<evidence type="ECO:0000259" key="6">
    <source>
        <dbReference type="Pfam" id="PF00082"/>
    </source>
</evidence>
<dbReference type="PANTHER" id="PTHR43806:SF11">
    <property type="entry name" value="CEREVISIN-RELATED"/>
    <property type="match status" value="1"/>
</dbReference>
<accession>A0ABU8TS27</accession>
<feature type="active site" description="Charge relay system" evidence="5">
    <location>
        <position position="351"/>
    </location>
</feature>
<dbReference type="SUPFAM" id="SSF52743">
    <property type="entry name" value="Subtilisin-like"/>
    <property type="match status" value="1"/>
</dbReference>
<comment type="caution">
    <text evidence="7">The sequence shown here is derived from an EMBL/GenBank/DDBJ whole genome shotgun (WGS) entry which is preliminary data.</text>
</comment>
<keyword evidence="2 5" id="KW-0645">Protease</keyword>
<protein>
    <submittedName>
        <fullName evidence="7">S8 family serine peptidase</fullName>
    </submittedName>
</protein>
<name>A0ABU8TS27_9HYPH</name>